<keyword evidence="2" id="KW-0812">Transmembrane</keyword>
<keyword evidence="2" id="KW-1133">Transmembrane helix</keyword>
<dbReference type="EMBL" id="BLQM01000348">
    <property type="protein sequence ID" value="GMH84718.1"/>
    <property type="molecule type" value="Genomic_DNA"/>
</dbReference>
<feature type="transmembrane region" description="Helical" evidence="2">
    <location>
        <begin position="212"/>
        <end position="234"/>
    </location>
</feature>
<feature type="compositionally biased region" description="Basic residues" evidence="1">
    <location>
        <begin position="8"/>
        <end position="22"/>
    </location>
</feature>
<accession>A0A9W7EPD5</accession>
<sequence>MTVANRALRSRSRSRSRSRASHKVVQTVNSAPRESTLISKKKKEAAPKHRATPRKRDIVKQKALLLNTTLKSMPLEKFAFVSAILHFSCLVAAGHGIISSDSSLALDRRLITSGFLAYTFDVLTAILLSRSYFYRWTRMDVFVHHIPFMFVGAIWSFKTFKTLNKTSSIDSINDFQQAIRWAMLSCSNECSLAVGGALDLAEKREIRITSTVAGLIYFIICSPIWVFYALRAIYGADTKPIILVVNAAIPMVYAFTQYPLFIKVYWKRFLKLYDDPGGK</sequence>
<feature type="region of interest" description="Disordered" evidence="1">
    <location>
        <begin position="1"/>
        <end position="53"/>
    </location>
</feature>
<evidence type="ECO:0000313" key="3">
    <source>
        <dbReference type="EMBL" id="GMH84718.1"/>
    </source>
</evidence>
<dbReference type="Proteomes" id="UP001162640">
    <property type="component" value="Unassembled WGS sequence"/>
</dbReference>
<feature type="transmembrane region" description="Helical" evidence="2">
    <location>
        <begin position="240"/>
        <end position="261"/>
    </location>
</feature>
<keyword evidence="2" id="KW-0472">Membrane</keyword>
<comment type="caution">
    <text evidence="3">The sequence shown here is derived from an EMBL/GenBank/DDBJ whole genome shotgun (WGS) entry which is preliminary data.</text>
</comment>
<evidence type="ECO:0000256" key="1">
    <source>
        <dbReference type="SAM" id="MobiDB-lite"/>
    </source>
</evidence>
<feature type="compositionally biased region" description="Basic residues" evidence="1">
    <location>
        <begin position="39"/>
        <end position="53"/>
    </location>
</feature>
<name>A0A9W7EPD5_9STRA</name>
<feature type="transmembrane region" description="Helical" evidence="2">
    <location>
        <begin position="78"/>
        <end position="98"/>
    </location>
</feature>
<organism evidence="3 4">
    <name type="scientific">Triparma laevis f. inornata</name>
    <dbReference type="NCBI Taxonomy" id="1714386"/>
    <lineage>
        <taxon>Eukaryota</taxon>
        <taxon>Sar</taxon>
        <taxon>Stramenopiles</taxon>
        <taxon>Ochrophyta</taxon>
        <taxon>Bolidophyceae</taxon>
        <taxon>Parmales</taxon>
        <taxon>Triparmaceae</taxon>
        <taxon>Triparma</taxon>
    </lineage>
</organism>
<evidence type="ECO:0000256" key="2">
    <source>
        <dbReference type="SAM" id="Phobius"/>
    </source>
</evidence>
<reference evidence="4" key="1">
    <citation type="journal article" date="2023" name="Commun. Biol.">
        <title>Genome analysis of Parmales, the sister group of diatoms, reveals the evolutionary specialization of diatoms from phago-mixotrophs to photoautotrophs.</title>
        <authorList>
            <person name="Ban H."/>
            <person name="Sato S."/>
            <person name="Yoshikawa S."/>
            <person name="Yamada K."/>
            <person name="Nakamura Y."/>
            <person name="Ichinomiya M."/>
            <person name="Sato N."/>
            <person name="Blanc-Mathieu R."/>
            <person name="Endo H."/>
            <person name="Kuwata A."/>
            <person name="Ogata H."/>
        </authorList>
    </citation>
    <scope>NUCLEOTIDE SEQUENCE [LARGE SCALE GENOMIC DNA]</scope>
</reference>
<dbReference type="AlphaFoldDB" id="A0A9W7EPD5"/>
<feature type="compositionally biased region" description="Polar residues" evidence="1">
    <location>
        <begin position="24"/>
        <end position="38"/>
    </location>
</feature>
<gene>
    <name evidence="3" type="ORF">TL16_g10006</name>
</gene>
<protein>
    <submittedName>
        <fullName evidence="3">Uncharacterized protein</fullName>
    </submittedName>
</protein>
<feature type="transmembrane region" description="Helical" evidence="2">
    <location>
        <begin position="110"/>
        <end position="129"/>
    </location>
</feature>
<proteinExistence type="predicted"/>
<evidence type="ECO:0000313" key="4">
    <source>
        <dbReference type="Proteomes" id="UP001162640"/>
    </source>
</evidence>